<dbReference type="EMBL" id="SEWE01000053">
    <property type="protein sequence ID" value="RYU76738.1"/>
    <property type="molecule type" value="Genomic_DNA"/>
</dbReference>
<keyword evidence="2" id="KW-1185">Reference proteome</keyword>
<dbReference type="RefSeq" id="WP_129922718.1">
    <property type="nucleotide sequence ID" value="NZ_SEWE01000053.1"/>
</dbReference>
<gene>
    <name evidence="1" type="ORF">EWM57_18260</name>
</gene>
<protein>
    <submittedName>
        <fullName evidence="1">Uncharacterized protein</fullName>
    </submittedName>
</protein>
<dbReference type="OrthoDB" id="333971at2"/>
<dbReference type="AlphaFoldDB" id="A0A4V1ZAB6"/>
<accession>A0A4V1ZAB6</accession>
<dbReference type="Proteomes" id="UP000294155">
    <property type="component" value="Unassembled WGS sequence"/>
</dbReference>
<sequence length="530" mass="59416">MTLRVPLILLLLGSCGCARQHYFQSDARLPAPAGQEPAADSARVTVGRHYQRGGVHNLFFGPHYRRVWATPVTLPVLNLSTVVPGGLKPGKMGGGFQSTSMTVLGADGHTYALRTLDKDPYKTLPKVMQKTFLLNIVRDATSAANPFAAFTVPSLAEAAGVFHTTPRPYYVRLDEQGLGASSASFQGKVVMLEEKFDGKANLTPAFGKAQDLQDSDQILRARYAQPSHQIDQLAFARARLLDLWLGDWDRHEGQWQWAVYEKAGRTLYHPIPKDRDQVFYRFDDGLIPWLASRRWAVRKFRTFKPRYEDIGGLVKNARFIDERALPEVTAAQFQQLALDLQQRLTDDVIQRAIRRLPAPVYAQEGPRTVAALQARRAALPAAARTFYQQLASRVTVAGTDEAEHFVVQRLTDSTTLVSVYHLPGKDEKPRADSLLYQRLFRTAETRRITLHGLDGEDVFDIRGEVGRGIRIDIFGGPDEDKVLDSSLVRHGGKKAVYFDTKRGNIFADSPDLRDKTEKGVRMHAYDREGY</sequence>
<proteinExistence type="predicted"/>
<comment type="caution">
    <text evidence="1">The sequence shown here is derived from an EMBL/GenBank/DDBJ whole genome shotgun (WGS) entry which is preliminary data.</text>
</comment>
<dbReference type="PROSITE" id="PS51257">
    <property type="entry name" value="PROKAR_LIPOPROTEIN"/>
    <property type="match status" value="1"/>
</dbReference>
<organism evidence="1 2">
    <name type="scientific">Hymenobacter persicinus</name>
    <dbReference type="NCBI Taxonomy" id="2025506"/>
    <lineage>
        <taxon>Bacteria</taxon>
        <taxon>Pseudomonadati</taxon>
        <taxon>Bacteroidota</taxon>
        <taxon>Cytophagia</taxon>
        <taxon>Cytophagales</taxon>
        <taxon>Hymenobacteraceae</taxon>
        <taxon>Hymenobacter</taxon>
    </lineage>
</organism>
<reference evidence="1 2" key="1">
    <citation type="submission" date="2019-02" db="EMBL/GenBank/DDBJ databases">
        <title>Bacterial novel species isolated from soil.</title>
        <authorList>
            <person name="Jung H.-Y."/>
        </authorList>
    </citation>
    <scope>NUCLEOTIDE SEQUENCE [LARGE SCALE GENOMIC DNA]</scope>
    <source>
        <strain evidence="1 2">1-3-3-3</strain>
    </source>
</reference>
<evidence type="ECO:0000313" key="1">
    <source>
        <dbReference type="EMBL" id="RYU76738.1"/>
    </source>
</evidence>
<name>A0A4V1ZAB6_9BACT</name>
<evidence type="ECO:0000313" key="2">
    <source>
        <dbReference type="Proteomes" id="UP000294155"/>
    </source>
</evidence>